<feature type="region of interest" description="Disordered" evidence="1">
    <location>
        <begin position="26"/>
        <end position="55"/>
    </location>
</feature>
<dbReference type="InterPro" id="IPR041413">
    <property type="entry name" value="MLTR_LBD"/>
</dbReference>
<reference evidence="3 4" key="1">
    <citation type="submission" date="2019-07" db="EMBL/GenBank/DDBJ databases">
        <title>Whole genome shotgun sequence of Cellulomonas soli NBRC 109434.</title>
        <authorList>
            <person name="Hosoyama A."/>
            <person name="Uohara A."/>
            <person name="Ohji S."/>
            <person name="Ichikawa N."/>
        </authorList>
    </citation>
    <scope>NUCLEOTIDE SEQUENCE [LARGE SCALE GENOMIC DNA]</scope>
    <source>
        <strain evidence="3 4">NBRC 109434</strain>
    </source>
</reference>
<evidence type="ECO:0000313" key="3">
    <source>
        <dbReference type="EMBL" id="GEP69138.1"/>
    </source>
</evidence>
<proteinExistence type="predicted"/>
<feature type="domain" description="MmyB-like transcription regulator ligand binding" evidence="2">
    <location>
        <begin position="55"/>
        <end position="108"/>
    </location>
</feature>
<evidence type="ECO:0000313" key="4">
    <source>
        <dbReference type="Proteomes" id="UP000321798"/>
    </source>
</evidence>
<dbReference type="Pfam" id="PF17765">
    <property type="entry name" value="MLTR_LBD"/>
    <property type="match status" value="1"/>
</dbReference>
<dbReference type="EMBL" id="BKAL01000006">
    <property type="protein sequence ID" value="GEP69138.1"/>
    <property type="molecule type" value="Genomic_DNA"/>
</dbReference>
<comment type="caution">
    <text evidence="3">The sequence shown here is derived from an EMBL/GenBank/DDBJ whole genome shotgun (WGS) entry which is preliminary data.</text>
</comment>
<evidence type="ECO:0000256" key="1">
    <source>
        <dbReference type="SAM" id="MobiDB-lite"/>
    </source>
</evidence>
<sequence>MAGSSPTRSLTPVQYLGALPAPSAAYQNEAASGQPRVLQEEGCSRSTTTSITPRARSWRSGTKLLTHADVRDLEFGYEPFELPSDPGPVLPIYTVEPNSPTDEGMRLLAGRNAPRPAAAVTPRG</sequence>
<evidence type="ECO:0000259" key="2">
    <source>
        <dbReference type="Pfam" id="PF17765"/>
    </source>
</evidence>
<name>A0A512PD79_9CELL</name>
<accession>A0A512PD79</accession>
<protein>
    <recommendedName>
        <fullName evidence="2">MmyB-like transcription regulator ligand binding domain-containing protein</fullName>
    </recommendedName>
</protein>
<keyword evidence="4" id="KW-1185">Reference proteome</keyword>
<dbReference type="Proteomes" id="UP000321798">
    <property type="component" value="Unassembled WGS sequence"/>
</dbReference>
<dbReference type="AlphaFoldDB" id="A0A512PD79"/>
<organism evidence="3 4">
    <name type="scientific">Cellulomonas soli</name>
    <dbReference type="NCBI Taxonomy" id="931535"/>
    <lineage>
        <taxon>Bacteria</taxon>
        <taxon>Bacillati</taxon>
        <taxon>Actinomycetota</taxon>
        <taxon>Actinomycetes</taxon>
        <taxon>Micrococcales</taxon>
        <taxon>Cellulomonadaceae</taxon>
        <taxon>Cellulomonas</taxon>
    </lineage>
</organism>
<gene>
    <name evidence="3" type="ORF">CSO01_18530</name>
</gene>